<proteinExistence type="predicted"/>
<reference evidence="2" key="1">
    <citation type="submission" date="2016-10" db="EMBL/GenBank/DDBJ databases">
        <authorList>
            <person name="Varghese N."/>
            <person name="Submissions S."/>
        </authorList>
    </citation>
    <scope>NUCLEOTIDE SEQUENCE [LARGE SCALE GENOMIC DNA]</scope>
    <source>
        <strain evidence="2">CGMCC 4.6825</strain>
    </source>
</reference>
<evidence type="ECO:0000313" key="1">
    <source>
        <dbReference type="EMBL" id="SER88410.1"/>
    </source>
</evidence>
<dbReference type="EMBL" id="FOGO01000005">
    <property type="protein sequence ID" value="SER88410.1"/>
    <property type="molecule type" value="Genomic_DNA"/>
</dbReference>
<protein>
    <submittedName>
        <fullName evidence="1">Uncharacterized protein</fullName>
    </submittedName>
</protein>
<gene>
    <name evidence="1" type="ORF">SAMN05421870_10597</name>
</gene>
<evidence type="ECO:0000313" key="2">
    <source>
        <dbReference type="Proteomes" id="UP000182841"/>
    </source>
</evidence>
<organism evidence="1 2">
    <name type="scientific">Streptomyces qinglanensis</name>
    <dbReference type="NCBI Taxonomy" id="943816"/>
    <lineage>
        <taxon>Bacteria</taxon>
        <taxon>Bacillati</taxon>
        <taxon>Actinomycetota</taxon>
        <taxon>Actinomycetes</taxon>
        <taxon>Kitasatosporales</taxon>
        <taxon>Streptomycetaceae</taxon>
        <taxon>Streptomyces</taxon>
    </lineage>
</organism>
<name>A0A1H9STT1_9ACTN</name>
<accession>A0A1H9STT1</accession>
<dbReference type="AlphaFoldDB" id="A0A1H9STT1"/>
<sequence>MSTLRIRVSRDGGRTWSRWRTLRGGKHCAMRADWGPCRCPRCREGRDRDAA</sequence>
<dbReference type="Proteomes" id="UP000182841">
    <property type="component" value="Unassembled WGS sequence"/>
</dbReference>
<keyword evidence="2" id="KW-1185">Reference proteome</keyword>